<gene>
    <name evidence="1" type="ORF">SYV04_21640</name>
</gene>
<keyword evidence="2" id="KW-1185">Reference proteome</keyword>
<evidence type="ECO:0000313" key="1">
    <source>
        <dbReference type="EMBL" id="MDY7229030.1"/>
    </source>
</evidence>
<protein>
    <submittedName>
        <fullName evidence="1">Uncharacterized protein</fullName>
    </submittedName>
</protein>
<proteinExistence type="predicted"/>
<sequence>MKRKKQQKARPLVLICDDETTAERKWHEALERVQAVKGHFDVKGIDESKPERVVRTFREEIAILERRRSEARKGKDSGEPSIFDEASILIVDFDLIRLDQGKEEVYLTGESVAYLARCYSRCKIILALNQFGDNVFDLTLKGHPESFADLNLGGSQVHEPGLWGEHTKRFCPWAWPSLPKALADFDQRIQDIKNNMDRPILEFLEFPASVVSSIPNSILAFIAGGTKKPQEVTFEDFLEPMGNGLKRKDAPWPQAGAKERIAVARISKWLERMVLPGQDILVDAPHLVLRYPSLLKKKATILESWNATTFLAAPLDRLGIHHEKISRFAFKKAHWLSRPAWFWRELSECQDIEEVARPWSSKAPDVVFCEDTSRFVRHDKAKEFAADLPSPFVRRYVEEVARVTYKPAVRFSM</sequence>
<reference evidence="1 2" key="1">
    <citation type="submission" date="2023-12" db="EMBL/GenBank/DDBJ databases">
        <title>the genome sequence of Hyalangium sp. s54d21.</title>
        <authorList>
            <person name="Zhang X."/>
        </authorList>
    </citation>
    <scope>NUCLEOTIDE SEQUENCE [LARGE SCALE GENOMIC DNA]</scope>
    <source>
        <strain evidence="2">s54d21</strain>
    </source>
</reference>
<organism evidence="1 2">
    <name type="scientific">Hyalangium rubrum</name>
    <dbReference type="NCBI Taxonomy" id="3103134"/>
    <lineage>
        <taxon>Bacteria</taxon>
        <taxon>Pseudomonadati</taxon>
        <taxon>Myxococcota</taxon>
        <taxon>Myxococcia</taxon>
        <taxon>Myxococcales</taxon>
        <taxon>Cystobacterineae</taxon>
        <taxon>Archangiaceae</taxon>
        <taxon>Hyalangium</taxon>
    </lineage>
</organism>
<dbReference type="Proteomes" id="UP001291309">
    <property type="component" value="Unassembled WGS sequence"/>
</dbReference>
<comment type="caution">
    <text evidence="1">The sequence shown here is derived from an EMBL/GenBank/DDBJ whole genome shotgun (WGS) entry which is preliminary data.</text>
</comment>
<evidence type="ECO:0000313" key="2">
    <source>
        <dbReference type="Proteomes" id="UP001291309"/>
    </source>
</evidence>
<accession>A0ABU5HA88</accession>
<name>A0ABU5HA88_9BACT</name>
<dbReference type="RefSeq" id="WP_321547753.1">
    <property type="nucleotide sequence ID" value="NZ_JAXIVS010000007.1"/>
</dbReference>
<dbReference type="EMBL" id="JAXIVS010000007">
    <property type="protein sequence ID" value="MDY7229030.1"/>
    <property type="molecule type" value="Genomic_DNA"/>
</dbReference>